<keyword evidence="13" id="KW-1185">Reference proteome</keyword>
<evidence type="ECO:0000256" key="4">
    <source>
        <dbReference type="ARBA" id="ARBA00022741"/>
    </source>
</evidence>
<keyword evidence="5 12" id="KW-0418">Kinase</keyword>
<keyword evidence="2" id="KW-0723">Serine/threonine-protein kinase</keyword>
<dbReference type="PROSITE" id="PS50011">
    <property type="entry name" value="PROTEIN_KINASE_DOM"/>
    <property type="match status" value="1"/>
</dbReference>
<dbReference type="GO" id="GO:0005524">
    <property type="term" value="F:ATP binding"/>
    <property type="evidence" value="ECO:0007669"/>
    <property type="project" value="UniProtKB-UniRule"/>
</dbReference>
<dbReference type="FunFam" id="3.30.200.20:FF:000770">
    <property type="entry name" value="SRSF protein kinase 2"/>
    <property type="match status" value="1"/>
</dbReference>
<dbReference type="EC" id="2.7.11.1" evidence="1"/>
<feature type="compositionally biased region" description="Low complexity" evidence="10">
    <location>
        <begin position="491"/>
        <end position="506"/>
    </location>
</feature>
<dbReference type="InterPro" id="IPR011009">
    <property type="entry name" value="Kinase-like_dom_sf"/>
</dbReference>
<dbReference type="Pfam" id="PF00069">
    <property type="entry name" value="Pkinase"/>
    <property type="match status" value="2"/>
</dbReference>
<dbReference type="STRING" id="105231.A0A1Y1IJW6"/>
<feature type="compositionally biased region" description="Acidic residues" evidence="10">
    <location>
        <begin position="400"/>
        <end position="418"/>
    </location>
</feature>
<evidence type="ECO:0000256" key="9">
    <source>
        <dbReference type="PROSITE-ProRule" id="PRU10141"/>
    </source>
</evidence>
<feature type="region of interest" description="Disordered" evidence="10">
    <location>
        <begin position="76"/>
        <end position="160"/>
    </location>
</feature>
<dbReference type="EMBL" id="DF237674">
    <property type="protein sequence ID" value="GAQ91084.1"/>
    <property type="molecule type" value="Genomic_DNA"/>
</dbReference>
<keyword evidence="3" id="KW-0808">Transferase</keyword>
<dbReference type="PROSITE" id="PS00108">
    <property type="entry name" value="PROTEIN_KINASE_ST"/>
    <property type="match status" value="1"/>
</dbReference>
<sequence length="737" mass="78778">MSRMDRRLEGRPPAPRQLSFRVPCYEVHQVSGGARGLPPRAPRLASLRSAAGLLAGSGAHPGGPCLCGPDSAAPAPVVPMTPQISPQPPPHKGLPAQHPAPPRASQPAANGVLSAGLSARGQGGGAAGRGAESRSDGGSSEGGEAGYESEGSEDEGSEEYCKGGYHPVRLGDVYKEGRYCVERKLGWGHFSTVWLARDAAAGGRRVALKIQKSARHYTEAAMDEIALLRQVAEGDRGDTRGVVKLLDWFKHAGPHGQHVCMVFEYLGDNLLTLIKRYRYRGLPLPMVRQLSRHILAGLDYLHRECQIIHTDLKPENVLLVAPIDPDAGADQTARHHNQATLAGHAAPRQDAQRTPVSGAAAKEGAAAQEGALTKNQKKKLKRKQKKRGAGGGADKGGSDADSEAEGPDTGEGGTDEEQQAAKVPCYGPAGAGAAQQQERPPTAGGAESRGDWAAQAPEPAGAVGGGPPGAPAAGAPGPAQEHVVARSNGPGSARGEGASSSGAAASRRARERTDAAWEAWKRCADLRCKIVDLGNACWTYKQFTSEIQTRQYRCPEVLLGSKYSTPADMWSFACIVFELATGDVLFDPRSGREYDRDEDHLALMMELCGRIPRKTALSGKYSRDFFNKHGELRHIKRLRFWPLEKVLVDKYKLGEAEARAMADFLNPLLEFVPEKRATAREALMHPWLQGDGGLRAPQALHEHANGDGTQEVDDRTLDRAERVEGGLGALRLKSLEK</sequence>
<evidence type="ECO:0000256" key="7">
    <source>
        <dbReference type="ARBA" id="ARBA00047899"/>
    </source>
</evidence>
<dbReference type="FunFam" id="1.10.510.10:FF:000339">
    <property type="entry name" value="Serine/threonine-protein kinase SRPK-like protein"/>
    <property type="match status" value="1"/>
</dbReference>
<dbReference type="GO" id="GO:0004674">
    <property type="term" value="F:protein serine/threonine kinase activity"/>
    <property type="evidence" value="ECO:0000318"/>
    <property type="project" value="GO_Central"/>
</dbReference>
<comment type="catalytic activity">
    <reaction evidence="8">
        <text>L-seryl-[protein] + ATP = O-phospho-L-seryl-[protein] + ADP + H(+)</text>
        <dbReference type="Rhea" id="RHEA:17989"/>
        <dbReference type="Rhea" id="RHEA-COMP:9863"/>
        <dbReference type="Rhea" id="RHEA-COMP:11604"/>
        <dbReference type="ChEBI" id="CHEBI:15378"/>
        <dbReference type="ChEBI" id="CHEBI:29999"/>
        <dbReference type="ChEBI" id="CHEBI:30616"/>
        <dbReference type="ChEBI" id="CHEBI:83421"/>
        <dbReference type="ChEBI" id="CHEBI:456216"/>
        <dbReference type="EC" id="2.7.11.1"/>
    </reaction>
</comment>
<dbReference type="Gene3D" id="3.30.200.20">
    <property type="entry name" value="Phosphorylase Kinase, domain 1"/>
    <property type="match status" value="1"/>
</dbReference>
<evidence type="ECO:0000256" key="3">
    <source>
        <dbReference type="ARBA" id="ARBA00022679"/>
    </source>
</evidence>
<dbReference type="PROSITE" id="PS00107">
    <property type="entry name" value="PROTEIN_KINASE_ATP"/>
    <property type="match status" value="1"/>
</dbReference>
<feature type="compositionally biased region" description="Low complexity" evidence="10">
    <location>
        <begin position="427"/>
        <end position="437"/>
    </location>
</feature>
<dbReference type="InterPro" id="IPR008271">
    <property type="entry name" value="Ser/Thr_kinase_AS"/>
</dbReference>
<organism evidence="12 13">
    <name type="scientific">Klebsormidium nitens</name>
    <name type="common">Green alga</name>
    <name type="synonym">Ulothrix nitens</name>
    <dbReference type="NCBI Taxonomy" id="105231"/>
    <lineage>
        <taxon>Eukaryota</taxon>
        <taxon>Viridiplantae</taxon>
        <taxon>Streptophyta</taxon>
        <taxon>Klebsormidiophyceae</taxon>
        <taxon>Klebsormidiales</taxon>
        <taxon>Klebsormidiaceae</taxon>
        <taxon>Klebsormidium</taxon>
    </lineage>
</organism>
<feature type="compositionally biased region" description="Low complexity" evidence="10">
    <location>
        <begin position="358"/>
        <end position="374"/>
    </location>
</feature>
<evidence type="ECO:0000256" key="1">
    <source>
        <dbReference type="ARBA" id="ARBA00012513"/>
    </source>
</evidence>
<dbReference type="OMA" id="NHKGPNG"/>
<feature type="compositionally biased region" description="Basic residues" evidence="10">
    <location>
        <begin position="375"/>
        <end position="388"/>
    </location>
</feature>
<dbReference type="SMART" id="SM00220">
    <property type="entry name" value="S_TKc"/>
    <property type="match status" value="1"/>
</dbReference>
<gene>
    <name evidence="12" type="ORF">KFL_007250050</name>
</gene>
<dbReference type="InterPro" id="IPR017441">
    <property type="entry name" value="Protein_kinase_ATP_BS"/>
</dbReference>
<dbReference type="GO" id="GO:0000245">
    <property type="term" value="P:spliceosomal complex assembly"/>
    <property type="evidence" value="ECO:0000318"/>
    <property type="project" value="GO_Central"/>
</dbReference>
<evidence type="ECO:0000256" key="5">
    <source>
        <dbReference type="ARBA" id="ARBA00022777"/>
    </source>
</evidence>
<dbReference type="PANTHER" id="PTHR47634">
    <property type="entry name" value="PROTEIN KINASE DOMAIN-CONTAINING PROTEIN-RELATED"/>
    <property type="match status" value="1"/>
</dbReference>
<feature type="region of interest" description="Disordered" evidence="10">
    <location>
        <begin position="328"/>
        <end position="509"/>
    </location>
</feature>
<dbReference type="PANTHER" id="PTHR47634:SF9">
    <property type="entry name" value="PROTEIN KINASE DOMAIN-CONTAINING PROTEIN-RELATED"/>
    <property type="match status" value="1"/>
</dbReference>
<protein>
    <recommendedName>
        <fullName evidence="1">non-specific serine/threonine protein kinase</fullName>
        <ecNumber evidence="1">2.7.11.1</ecNumber>
    </recommendedName>
</protein>
<accession>A0A1Y1IJW6</accession>
<evidence type="ECO:0000313" key="13">
    <source>
        <dbReference type="Proteomes" id="UP000054558"/>
    </source>
</evidence>
<evidence type="ECO:0000256" key="8">
    <source>
        <dbReference type="ARBA" id="ARBA00048679"/>
    </source>
</evidence>
<feature type="compositionally biased region" description="Pro residues" evidence="10">
    <location>
        <begin position="85"/>
        <end position="104"/>
    </location>
</feature>
<keyword evidence="6 9" id="KW-0067">ATP-binding</keyword>
<feature type="binding site" evidence="9">
    <location>
        <position position="209"/>
    </location>
    <ligand>
        <name>ATP</name>
        <dbReference type="ChEBI" id="CHEBI:30616"/>
    </ligand>
</feature>
<comment type="catalytic activity">
    <reaction evidence="7">
        <text>L-threonyl-[protein] + ATP = O-phospho-L-threonyl-[protein] + ADP + H(+)</text>
        <dbReference type="Rhea" id="RHEA:46608"/>
        <dbReference type="Rhea" id="RHEA-COMP:11060"/>
        <dbReference type="Rhea" id="RHEA-COMP:11605"/>
        <dbReference type="ChEBI" id="CHEBI:15378"/>
        <dbReference type="ChEBI" id="CHEBI:30013"/>
        <dbReference type="ChEBI" id="CHEBI:30616"/>
        <dbReference type="ChEBI" id="CHEBI:61977"/>
        <dbReference type="ChEBI" id="CHEBI:456216"/>
        <dbReference type="EC" id="2.7.11.1"/>
    </reaction>
</comment>
<name>A0A1Y1IJW6_KLENI</name>
<evidence type="ECO:0000256" key="2">
    <source>
        <dbReference type="ARBA" id="ARBA00022527"/>
    </source>
</evidence>
<dbReference type="AlphaFoldDB" id="A0A1Y1IJW6"/>
<evidence type="ECO:0000256" key="6">
    <source>
        <dbReference type="ARBA" id="ARBA00022840"/>
    </source>
</evidence>
<keyword evidence="4 9" id="KW-0547">Nucleotide-binding</keyword>
<dbReference type="OrthoDB" id="2649at2759"/>
<dbReference type="Proteomes" id="UP000054558">
    <property type="component" value="Unassembled WGS sequence"/>
</dbReference>
<evidence type="ECO:0000313" key="12">
    <source>
        <dbReference type="EMBL" id="GAQ91084.1"/>
    </source>
</evidence>
<evidence type="ECO:0000259" key="11">
    <source>
        <dbReference type="PROSITE" id="PS50011"/>
    </source>
</evidence>
<evidence type="ECO:0000256" key="10">
    <source>
        <dbReference type="SAM" id="MobiDB-lite"/>
    </source>
</evidence>
<dbReference type="InterPro" id="IPR051334">
    <property type="entry name" value="SRPK"/>
</dbReference>
<reference evidence="12 13" key="1">
    <citation type="journal article" date="2014" name="Nat. Commun.">
        <title>Klebsormidium flaccidum genome reveals primary factors for plant terrestrial adaptation.</title>
        <authorList>
            <person name="Hori K."/>
            <person name="Maruyama F."/>
            <person name="Fujisawa T."/>
            <person name="Togashi T."/>
            <person name="Yamamoto N."/>
            <person name="Seo M."/>
            <person name="Sato S."/>
            <person name="Yamada T."/>
            <person name="Mori H."/>
            <person name="Tajima N."/>
            <person name="Moriyama T."/>
            <person name="Ikeuchi M."/>
            <person name="Watanabe M."/>
            <person name="Wada H."/>
            <person name="Kobayashi K."/>
            <person name="Saito M."/>
            <person name="Masuda T."/>
            <person name="Sasaki-Sekimoto Y."/>
            <person name="Mashiguchi K."/>
            <person name="Awai K."/>
            <person name="Shimojima M."/>
            <person name="Masuda S."/>
            <person name="Iwai M."/>
            <person name="Nobusawa T."/>
            <person name="Narise T."/>
            <person name="Kondo S."/>
            <person name="Saito H."/>
            <person name="Sato R."/>
            <person name="Murakawa M."/>
            <person name="Ihara Y."/>
            <person name="Oshima-Yamada Y."/>
            <person name="Ohtaka K."/>
            <person name="Satoh M."/>
            <person name="Sonobe K."/>
            <person name="Ishii M."/>
            <person name="Ohtani R."/>
            <person name="Kanamori-Sato M."/>
            <person name="Honoki R."/>
            <person name="Miyazaki D."/>
            <person name="Mochizuki H."/>
            <person name="Umetsu J."/>
            <person name="Higashi K."/>
            <person name="Shibata D."/>
            <person name="Kamiya Y."/>
            <person name="Sato N."/>
            <person name="Nakamura Y."/>
            <person name="Tabata S."/>
            <person name="Ida S."/>
            <person name="Kurokawa K."/>
            <person name="Ohta H."/>
        </authorList>
    </citation>
    <scope>NUCLEOTIDE SEQUENCE [LARGE SCALE GENOMIC DNA]</scope>
    <source>
        <strain evidence="12 13">NIES-2285</strain>
    </source>
</reference>
<feature type="domain" description="Protein kinase" evidence="11">
    <location>
        <begin position="179"/>
        <end position="688"/>
    </location>
</feature>
<proteinExistence type="predicted"/>
<dbReference type="GO" id="GO:0050684">
    <property type="term" value="P:regulation of mRNA processing"/>
    <property type="evidence" value="ECO:0000318"/>
    <property type="project" value="GO_Central"/>
</dbReference>
<dbReference type="SUPFAM" id="SSF56112">
    <property type="entry name" value="Protein kinase-like (PK-like)"/>
    <property type="match status" value="1"/>
</dbReference>
<dbReference type="InterPro" id="IPR000719">
    <property type="entry name" value="Prot_kinase_dom"/>
</dbReference>
<dbReference type="Gene3D" id="1.10.510.10">
    <property type="entry name" value="Transferase(Phosphotransferase) domain 1"/>
    <property type="match status" value="1"/>
</dbReference>